<name>A0A9W7DDT7_AMBMO</name>
<gene>
    <name evidence="2" type="ORF">Amon01_000065300</name>
</gene>
<dbReference type="AlphaFoldDB" id="A0A9W7DDT7"/>
<dbReference type="Proteomes" id="UP001165063">
    <property type="component" value="Unassembled WGS sequence"/>
</dbReference>
<feature type="region of interest" description="Disordered" evidence="1">
    <location>
        <begin position="195"/>
        <end position="237"/>
    </location>
</feature>
<reference evidence="2" key="1">
    <citation type="submission" date="2023-04" db="EMBL/GenBank/DDBJ databases">
        <title>Ambrosiozyma monospora NBRC 1965.</title>
        <authorList>
            <person name="Ichikawa N."/>
            <person name="Sato H."/>
            <person name="Tonouchi N."/>
        </authorList>
    </citation>
    <scope>NUCLEOTIDE SEQUENCE</scope>
    <source>
        <strain evidence="2">NBRC 1965</strain>
    </source>
</reference>
<feature type="compositionally biased region" description="Polar residues" evidence="1">
    <location>
        <begin position="1"/>
        <end position="33"/>
    </location>
</feature>
<comment type="caution">
    <text evidence="2">The sequence shown here is derived from an EMBL/GenBank/DDBJ whole genome shotgun (WGS) entry which is preliminary data.</text>
</comment>
<sequence>MNSAPITDNAKTPDLTQQDGESAQTLSTTLATQENERDQQQQQQQQIPESLQLFSKLVSQITPEQIESKAVSDFLKQQKESPFNGAGNGNADGNCEKVTILDKIPSYDWEILSVTFESIFNEYTNEMKEVIQELENVDYRRNLWQESAHGKDAAKANQRFNKIEEWITNSEGYLESLRQDLLSSVNVIKSTMYKFDESPNNGNGGSDELNKNALATSSGPASTTITTTETPGVFENA</sequence>
<evidence type="ECO:0000313" key="3">
    <source>
        <dbReference type="Proteomes" id="UP001165063"/>
    </source>
</evidence>
<feature type="region of interest" description="Disordered" evidence="1">
    <location>
        <begin position="1"/>
        <end position="47"/>
    </location>
</feature>
<evidence type="ECO:0000313" key="2">
    <source>
        <dbReference type="EMBL" id="GMG19682.1"/>
    </source>
</evidence>
<keyword evidence="3" id="KW-1185">Reference proteome</keyword>
<evidence type="ECO:0000256" key="1">
    <source>
        <dbReference type="SAM" id="MobiDB-lite"/>
    </source>
</evidence>
<dbReference type="OrthoDB" id="3997714at2759"/>
<proteinExistence type="predicted"/>
<organism evidence="2 3">
    <name type="scientific">Ambrosiozyma monospora</name>
    <name type="common">Yeast</name>
    <name type="synonym">Endomycopsis monosporus</name>
    <dbReference type="NCBI Taxonomy" id="43982"/>
    <lineage>
        <taxon>Eukaryota</taxon>
        <taxon>Fungi</taxon>
        <taxon>Dikarya</taxon>
        <taxon>Ascomycota</taxon>
        <taxon>Saccharomycotina</taxon>
        <taxon>Pichiomycetes</taxon>
        <taxon>Pichiales</taxon>
        <taxon>Pichiaceae</taxon>
        <taxon>Ambrosiozyma</taxon>
    </lineage>
</organism>
<accession>A0A9W7DDT7</accession>
<dbReference type="EMBL" id="BSXU01000178">
    <property type="protein sequence ID" value="GMG19682.1"/>
    <property type="molecule type" value="Genomic_DNA"/>
</dbReference>
<protein>
    <submittedName>
        <fullName evidence="2">Unnamed protein product</fullName>
    </submittedName>
</protein>
<feature type="compositionally biased region" description="Low complexity" evidence="1">
    <location>
        <begin position="215"/>
        <end position="237"/>
    </location>
</feature>